<keyword evidence="4" id="KW-0433">Leucine-rich repeat</keyword>
<comment type="caution">
    <text evidence="21">The sequence shown here is derived from an EMBL/GenBank/DDBJ whole genome shotgun (WGS) entry which is preliminary data.</text>
</comment>
<evidence type="ECO:0000256" key="8">
    <source>
        <dbReference type="ARBA" id="ARBA00022737"/>
    </source>
</evidence>
<keyword evidence="13 18" id="KW-0472">Membrane</keyword>
<dbReference type="EMBL" id="PKMF04000004">
    <property type="protein sequence ID" value="KAK7860886.1"/>
    <property type="molecule type" value="Genomic_DNA"/>
</dbReference>
<evidence type="ECO:0000256" key="6">
    <source>
        <dbReference type="ARBA" id="ARBA00022692"/>
    </source>
</evidence>
<comment type="catalytic activity">
    <reaction evidence="16">
        <text>L-seryl-[protein] + ATP = O-phospho-L-seryl-[protein] + ADP + H(+)</text>
        <dbReference type="Rhea" id="RHEA:17989"/>
        <dbReference type="Rhea" id="RHEA-COMP:9863"/>
        <dbReference type="Rhea" id="RHEA-COMP:11604"/>
        <dbReference type="ChEBI" id="CHEBI:15378"/>
        <dbReference type="ChEBI" id="CHEBI:29999"/>
        <dbReference type="ChEBI" id="CHEBI:30616"/>
        <dbReference type="ChEBI" id="CHEBI:83421"/>
        <dbReference type="ChEBI" id="CHEBI:456216"/>
        <dbReference type="EC" id="2.7.11.1"/>
    </reaction>
</comment>
<name>A0AAW0MEC4_QUESU</name>
<evidence type="ECO:0000256" key="17">
    <source>
        <dbReference type="PROSITE-ProRule" id="PRU10141"/>
    </source>
</evidence>
<keyword evidence="8" id="KW-0677">Repeat</keyword>
<feature type="signal peptide" evidence="19">
    <location>
        <begin position="1"/>
        <end position="23"/>
    </location>
</feature>
<dbReference type="Proteomes" id="UP000237347">
    <property type="component" value="Unassembled WGS sequence"/>
</dbReference>
<sequence length="657" mass="72917">MAPKVSISVLVVAWVLAAGFVAASESSAALELEAKAVLESEWWVAIPTKAIATGMELSAMMKAASRRLKWVGSISEMISKTQSESRVTKNGNLFSIWPYDGKIAYEDIMRVTKDFDIRYYIGTGGYGSIYKTQLPSGKVVALKKLPRLEAKDPTFGKSFKNKNDTEAMELDWTKRVNIIKGIAHGISYMHHECILVIVHQDITSNNILLNIKLEAFVFDFGTARLLYPDSSNQTLVVGTYSAILLVRASGSSSSLEHEAEALLESEIKPPRNFMVGDEFGKLNFSSFPNLVRLYLSGNRLQGSITAHFGVLSKLMYFNLSSNNMTDLSHNRLVGHIPTHIGNCNNLKHLSLNNNSLNGSIPAQVGSLSLLYIDISHKVISGRIAHHLGELTSLEFLNLSHNNLSGTIPDFLNSMTQISSIDLSYNNLEGKIPHKFKDRYPQQAIIGNKGLRGEFKGMPSCLTSTTTDSEEEPERDRFHFSTVILYLLFYLSIFGYLYIFLSTNDDVESERTVNNNGDLLSIWNYDGRIAYEDIIKATEDFNIKYCIGTGGFSYTMVMAEKGDAYSFGVVALETIMGMHPGELLSSLSPSSSNQDVKLKDVLDPRLSPPTDKRGCTRYCPCCNNSICMLTFQPKVPTNHGKCVSRIYFSQSNIGETFP</sequence>
<dbReference type="InterPro" id="IPR017441">
    <property type="entry name" value="Protein_kinase_ATP_BS"/>
</dbReference>
<dbReference type="EC" id="2.7.11.1" evidence="2"/>
<dbReference type="SUPFAM" id="SSF52058">
    <property type="entry name" value="L domain-like"/>
    <property type="match status" value="1"/>
</dbReference>
<keyword evidence="12 18" id="KW-1133">Transmembrane helix</keyword>
<comment type="catalytic activity">
    <reaction evidence="15">
        <text>L-threonyl-[protein] + ATP = O-phospho-L-threonyl-[protein] + ADP + H(+)</text>
        <dbReference type="Rhea" id="RHEA:46608"/>
        <dbReference type="Rhea" id="RHEA-COMP:11060"/>
        <dbReference type="Rhea" id="RHEA-COMP:11605"/>
        <dbReference type="ChEBI" id="CHEBI:15378"/>
        <dbReference type="ChEBI" id="CHEBI:30013"/>
        <dbReference type="ChEBI" id="CHEBI:30616"/>
        <dbReference type="ChEBI" id="CHEBI:61977"/>
        <dbReference type="ChEBI" id="CHEBI:456216"/>
        <dbReference type="EC" id="2.7.11.1"/>
    </reaction>
</comment>
<dbReference type="Pfam" id="PF00069">
    <property type="entry name" value="Pkinase"/>
    <property type="match status" value="1"/>
</dbReference>
<keyword evidence="3" id="KW-0723">Serine/threonine-protein kinase</keyword>
<evidence type="ECO:0000256" key="4">
    <source>
        <dbReference type="ARBA" id="ARBA00022614"/>
    </source>
</evidence>
<dbReference type="GO" id="GO:0004674">
    <property type="term" value="F:protein serine/threonine kinase activity"/>
    <property type="evidence" value="ECO:0007669"/>
    <property type="project" value="UniProtKB-KW"/>
</dbReference>
<evidence type="ECO:0000313" key="21">
    <source>
        <dbReference type="EMBL" id="KAK7860886.1"/>
    </source>
</evidence>
<evidence type="ECO:0000256" key="10">
    <source>
        <dbReference type="ARBA" id="ARBA00022777"/>
    </source>
</evidence>
<dbReference type="InterPro" id="IPR051420">
    <property type="entry name" value="Ser_Thr_Kinases_DiverseReg"/>
</dbReference>
<dbReference type="PROSITE" id="PS00107">
    <property type="entry name" value="PROTEIN_KINASE_ATP"/>
    <property type="match status" value="1"/>
</dbReference>
<dbReference type="Gene3D" id="3.80.10.10">
    <property type="entry name" value="Ribonuclease Inhibitor"/>
    <property type="match status" value="1"/>
</dbReference>
<dbReference type="Gene3D" id="1.10.510.10">
    <property type="entry name" value="Transferase(Phosphotransferase) domain 1"/>
    <property type="match status" value="1"/>
</dbReference>
<dbReference type="InterPro" id="IPR011009">
    <property type="entry name" value="Kinase-like_dom_sf"/>
</dbReference>
<keyword evidence="9 17" id="KW-0547">Nucleotide-binding</keyword>
<dbReference type="SUPFAM" id="SSF56112">
    <property type="entry name" value="Protein kinase-like (PK-like)"/>
    <property type="match status" value="1"/>
</dbReference>
<keyword evidence="6 18" id="KW-0812">Transmembrane</keyword>
<evidence type="ECO:0000256" key="16">
    <source>
        <dbReference type="ARBA" id="ARBA00048679"/>
    </source>
</evidence>
<evidence type="ECO:0000256" key="2">
    <source>
        <dbReference type="ARBA" id="ARBA00012513"/>
    </source>
</evidence>
<comment type="subcellular location">
    <subcellularLocation>
        <location evidence="1">Membrane</location>
    </subcellularLocation>
</comment>
<evidence type="ECO:0000256" key="12">
    <source>
        <dbReference type="ARBA" id="ARBA00022989"/>
    </source>
</evidence>
<keyword evidence="7 19" id="KW-0732">Signal</keyword>
<keyword evidence="21" id="KW-0675">Receptor</keyword>
<dbReference type="PROSITE" id="PS00109">
    <property type="entry name" value="PROTEIN_KINASE_TYR"/>
    <property type="match status" value="1"/>
</dbReference>
<evidence type="ECO:0000256" key="18">
    <source>
        <dbReference type="SAM" id="Phobius"/>
    </source>
</evidence>
<evidence type="ECO:0000256" key="15">
    <source>
        <dbReference type="ARBA" id="ARBA00047899"/>
    </source>
</evidence>
<dbReference type="InterPro" id="IPR032675">
    <property type="entry name" value="LRR_dom_sf"/>
</dbReference>
<dbReference type="PROSITE" id="PS51450">
    <property type="entry name" value="LRR"/>
    <property type="match status" value="1"/>
</dbReference>
<dbReference type="AlphaFoldDB" id="A0AAW0MEC4"/>
<protein>
    <recommendedName>
        <fullName evidence="2">non-specific serine/threonine protein kinase</fullName>
        <ecNumber evidence="2">2.7.11.1</ecNumber>
    </recommendedName>
</protein>
<evidence type="ECO:0000256" key="14">
    <source>
        <dbReference type="ARBA" id="ARBA00023180"/>
    </source>
</evidence>
<proteinExistence type="predicted"/>
<accession>A0AAW0MEC4</accession>
<evidence type="ECO:0000256" key="11">
    <source>
        <dbReference type="ARBA" id="ARBA00022840"/>
    </source>
</evidence>
<dbReference type="InterPro" id="IPR000719">
    <property type="entry name" value="Prot_kinase_dom"/>
</dbReference>
<feature type="binding site" evidence="17">
    <location>
        <position position="143"/>
    </location>
    <ligand>
        <name>ATP</name>
        <dbReference type="ChEBI" id="CHEBI:30616"/>
    </ligand>
</feature>
<dbReference type="InterPro" id="IPR008266">
    <property type="entry name" value="Tyr_kinase_AS"/>
</dbReference>
<dbReference type="FunFam" id="3.80.10.10:FF:000041">
    <property type="entry name" value="LRR receptor-like serine/threonine-protein kinase ERECTA"/>
    <property type="match status" value="1"/>
</dbReference>
<dbReference type="InterPro" id="IPR001611">
    <property type="entry name" value="Leu-rich_rpt"/>
</dbReference>
<dbReference type="Pfam" id="PF00560">
    <property type="entry name" value="LRR_1"/>
    <property type="match status" value="4"/>
</dbReference>
<keyword evidence="14" id="KW-0325">Glycoprotein</keyword>
<evidence type="ECO:0000313" key="22">
    <source>
        <dbReference type="Proteomes" id="UP000237347"/>
    </source>
</evidence>
<evidence type="ECO:0000256" key="5">
    <source>
        <dbReference type="ARBA" id="ARBA00022679"/>
    </source>
</evidence>
<evidence type="ECO:0000259" key="20">
    <source>
        <dbReference type="PROSITE" id="PS50011"/>
    </source>
</evidence>
<evidence type="ECO:0000256" key="9">
    <source>
        <dbReference type="ARBA" id="ARBA00022741"/>
    </source>
</evidence>
<dbReference type="GO" id="GO:0005524">
    <property type="term" value="F:ATP binding"/>
    <property type="evidence" value="ECO:0007669"/>
    <property type="project" value="UniProtKB-UniRule"/>
</dbReference>
<evidence type="ECO:0000256" key="7">
    <source>
        <dbReference type="ARBA" id="ARBA00022729"/>
    </source>
</evidence>
<evidence type="ECO:0000256" key="1">
    <source>
        <dbReference type="ARBA" id="ARBA00004370"/>
    </source>
</evidence>
<dbReference type="PANTHER" id="PTHR48005:SF16">
    <property type="entry name" value="MDIS1-INTERACTING RECEPTOR LIKE KINASE 2-LIKE ISOFORM X1"/>
    <property type="match status" value="1"/>
</dbReference>
<gene>
    <name evidence="21" type="primary">MIK2_120</name>
    <name evidence="21" type="ORF">CFP56_029193</name>
</gene>
<keyword evidence="10 21" id="KW-0418">Kinase</keyword>
<evidence type="ECO:0000256" key="19">
    <source>
        <dbReference type="SAM" id="SignalP"/>
    </source>
</evidence>
<keyword evidence="22" id="KW-1185">Reference proteome</keyword>
<organism evidence="21 22">
    <name type="scientific">Quercus suber</name>
    <name type="common">Cork oak</name>
    <dbReference type="NCBI Taxonomy" id="58331"/>
    <lineage>
        <taxon>Eukaryota</taxon>
        <taxon>Viridiplantae</taxon>
        <taxon>Streptophyta</taxon>
        <taxon>Embryophyta</taxon>
        <taxon>Tracheophyta</taxon>
        <taxon>Spermatophyta</taxon>
        <taxon>Magnoliopsida</taxon>
        <taxon>eudicotyledons</taxon>
        <taxon>Gunneridae</taxon>
        <taxon>Pentapetalae</taxon>
        <taxon>rosids</taxon>
        <taxon>fabids</taxon>
        <taxon>Fagales</taxon>
        <taxon>Fagaceae</taxon>
        <taxon>Quercus</taxon>
    </lineage>
</organism>
<feature type="transmembrane region" description="Helical" evidence="18">
    <location>
        <begin position="482"/>
        <end position="500"/>
    </location>
</feature>
<keyword evidence="11 17" id="KW-0067">ATP-binding</keyword>
<feature type="chain" id="PRO_5043564511" description="non-specific serine/threonine protein kinase" evidence="19">
    <location>
        <begin position="24"/>
        <end position="657"/>
    </location>
</feature>
<evidence type="ECO:0000256" key="3">
    <source>
        <dbReference type="ARBA" id="ARBA00022527"/>
    </source>
</evidence>
<reference evidence="21 22" key="1">
    <citation type="journal article" date="2018" name="Sci. Data">
        <title>The draft genome sequence of cork oak.</title>
        <authorList>
            <person name="Ramos A.M."/>
            <person name="Usie A."/>
            <person name="Barbosa P."/>
            <person name="Barros P.M."/>
            <person name="Capote T."/>
            <person name="Chaves I."/>
            <person name="Simoes F."/>
            <person name="Abreu I."/>
            <person name="Carrasquinho I."/>
            <person name="Faro C."/>
            <person name="Guimaraes J.B."/>
            <person name="Mendonca D."/>
            <person name="Nobrega F."/>
            <person name="Rodrigues L."/>
            <person name="Saibo N.J.M."/>
            <person name="Varela M.C."/>
            <person name="Egas C."/>
            <person name="Matos J."/>
            <person name="Miguel C.M."/>
            <person name="Oliveira M.M."/>
            <person name="Ricardo C.P."/>
            <person name="Goncalves S."/>
        </authorList>
    </citation>
    <scope>NUCLEOTIDE SEQUENCE [LARGE SCALE GENOMIC DNA]</scope>
    <source>
        <strain evidence="22">cv. HL8</strain>
    </source>
</reference>
<keyword evidence="5" id="KW-0808">Transferase</keyword>
<evidence type="ECO:0000256" key="13">
    <source>
        <dbReference type="ARBA" id="ARBA00023136"/>
    </source>
</evidence>
<dbReference type="GO" id="GO:0016020">
    <property type="term" value="C:membrane"/>
    <property type="evidence" value="ECO:0007669"/>
    <property type="project" value="UniProtKB-SubCell"/>
</dbReference>
<dbReference type="PANTHER" id="PTHR48005">
    <property type="entry name" value="LEUCINE RICH REPEAT KINASE 2"/>
    <property type="match status" value="1"/>
</dbReference>
<feature type="domain" description="Protein kinase" evidence="20">
    <location>
        <begin position="10"/>
        <end position="351"/>
    </location>
</feature>
<dbReference type="PROSITE" id="PS50011">
    <property type="entry name" value="PROTEIN_KINASE_DOM"/>
    <property type="match status" value="1"/>
</dbReference>